<accession>A0A812J664</accession>
<dbReference type="AlphaFoldDB" id="A0A812J664"/>
<evidence type="ECO:0000313" key="1">
    <source>
        <dbReference type="EMBL" id="CAE7197867.1"/>
    </source>
</evidence>
<dbReference type="Proteomes" id="UP000601435">
    <property type="component" value="Unassembled WGS sequence"/>
</dbReference>
<protein>
    <submittedName>
        <fullName evidence="1">Uncharacterized protein</fullName>
    </submittedName>
</protein>
<organism evidence="1 2">
    <name type="scientific">Symbiodinium necroappetens</name>
    <dbReference type="NCBI Taxonomy" id="1628268"/>
    <lineage>
        <taxon>Eukaryota</taxon>
        <taxon>Sar</taxon>
        <taxon>Alveolata</taxon>
        <taxon>Dinophyceae</taxon>
        <taxon>Suessiales</taxon>
        <taxon>Symbiodiniaceae</taxon>
        <taxon>Symbiodinium</taxon>
    </lineage>
</organism>
<name>A0A812J664_9DINO</name>
<dbReference type="OrthoDB" id="4159683at2759"/>
<proteinExistence type="predicted"/>
<reference evidence="1" key="1">
    <citation type="submission" date="2021-02" db="EMBL/GenBank/DDBJ databases">
        <authorList>
            <person name="Dougan E. K."/>
            <person name="Rhodes N."/>
            <person name="Thang M."/>
            <person name="Chan C."/>
        </authorList>
    </citation>
    <scope>NUCLEOTIDE SEQUENCE</scope>
</reference>
<evidence type="ECO:0000313" key="2">
    <source>
        <dbReference type="Proteomes" id="UP000601435"/>
    </source>
</evidence>
<keyword evidence="2" id="KW-1185">Reference proteome</keyword>
<dbReference type="EMBL" id="CAJNJA010005753">
    <property type="protein sequence ID" value="CAE7197867.1"/>
    <property type="molecule type" value="Genomic_DNA"/>
</dbReference>
<comment type="caution">
    <text evidence="1">The sequence shown here is derived from an EMBL/GenBank/DDBJ whole genome shotgun (WGS) entry which is preliminary data.</text>
</comment>
<sequence length="287" mass="32540">MTPPKRWNFLKPDHFGPQWDEKERPASCTSDLTSYSGMVIPALLWYAHYELRTSKTQQLQVPDLKFDSLMPLWGVLQKAMAAGRTSMSLAFAMHALMISTVKVNGEQRCARIAVTCRANFSKFVSQLERDHEFYDHPSAAHNLTIGKLWVDEAEKRMRATPPGGEQDDLLKQIGCLQRDYALLLNPWVAGQQQLVALVAVAIGIGSSVVDSRGQIRFVLHLYNALRCAEVVQSLPMLDWLLEIFRSSKAIWHAGRPTEDFLQHWYLSLGMAVSSETYIPARCTFTWL</sequence>
<gene>
    <name evidence="1" type="ORF">SNEC2469_LOCUS1424</name>
</gene>